<feature type="domain" description="AsmA" evidence="3">
    <location>
        <begin position="281"/>
        <end position="495"/>
    </location>
</feature>
<organism evidence="4 5">
    <name type="scientific">Sphingomonas aerolata</name>
    <dbReference type="NCBI Taxonomy" id="185951"/>
    <lineage>
        <taxon>Bacteria</taxon>
        <taxon>Pseudomonadati</taxon>
        <taxon>Pseudomonadota</taxon>
        <taxon>Alphaproteobacteria</taxon>
        <taxon>Sphingomonadales</taxon>
        <taxon>Sphingomonadaceae</taxon>
        <taxon>Sphingomonas</taxon>
    </lineage>
</organism>
<dbReference type="RefSeq" id="WP_107931119.1">
    <property type="nucleotide sequence ID" value="NZ_PZZN01000001.1"/>
</dbReference>
<reference evidence="4 5" key="1">
    <citation type="submission" date="2018-04" db="EMBL/GenBank/DDBJ databases">
        <title>Genomic Encyclopedia of Type Strains, Phase III (KMG-III): the genomes of soil and plant-associated and newly described type strains.</title>
        <authorList>
            <person name="Whitman W."/>
        </authorList>
    </citation>
    <scope>NUCLEOTIDE SEQUENCE [LARGE SCALE GENOMIC DNA]</scope>
    <source>
        <strain evidence="4 5">NW12</strain>
    </source>
</reference>
<dbReference type="InterPro" id="IPR007844">
    <property type="entry name" value="AsmA"/>
</dbReference>
<evidence type="ECO:0000256" key="1">
    <source>
        <dbReference type="SAM" id="MobiDB-lite"/>
    </source>
</evidence>
<accession>A0A2T4YVU2</accession>
<dbReference type="AlphaFoldDB" id="A0A2T4YVU2"/>
<dbReference type="InterPro" id="IPR052894">
    <property type="entry name" value="AsmA-related"/>
</dbReference>
<dbReference type="EMBL" id="PZZN01000001">
    <property type="protein sequence ID" value="PTM47935.1"/>
    <property type="molecule type" value="Genomic_DNA"/>
</dbReference>
<feature type="region of interest" description="Disordered" evidence="1">
    <location>
        <begin position="128"/>
        <end position="147"/>
    </location>
</feature>
<comment type="caution">
    <text evidence="4">The sequence shown here is derived from an EMBL/GenBank/DDBJ whole genome shotgun (WGS) entry which is preliminary data.</text>
</comment>
<feature type="domain" description="AsmA" evidence="3">
    <location>
        <begin position="11"/>
        <end position="137"/>
    </location>
</feature>
<evidence type="ECO:0000259" key="3">
    <source>
        <dbReference type="Pfam" id="PF05170"/>
    </source>
</evidence>
<dbReference type="GO" id="GO:0005886">
    <property type="term" value="C:plasma membrane"/>
    <property type="evidence" value="ECO:0007669"/>
    <property type="project" value="TreeGrafter"/>
</dbReference>
<evidence type="ECO:0000313" key="5">
    <source>
        <dbReference type="Proteomes" id="UP000240996"/>
    </source>
</evidence>
<gene>
    <name evidence="4" type="ORF">C8J24_1341</name>
</gene>
<keyword evidence="5" id="KW-1185">Reference proteome</keyword>
<feature type="transmembrane region" description="Helical" evidence="2">
    <location>
        <begin position="12"/>
        <end position="33"/>
    </location>
</feature>
<dbReference type="Proteomes" id="UP000240996">
    <property type="component" value="Unassembled WGS sequence"/>
</dbReference>
<keyword evidence="2" id="KW-0472">Membrane</keyword>
<dbReference type="PANTHER" id="PTHR30441">
    <property type="entry name" value="DUF748 DOMAIN-CONTAINING PROTEIN"/>
    <property type="match status" value="1"/>
</dbReference>
<dbReference type="Pfam" id="PF05170">
    <property type="entry name" value="AsmA"/>
    <property type="match status" value="2"/>
</dbReference>
<protein>
    <recommendedName>
        <fullName evidence="3">AsmA domain-containing protein</fullName>
    </recommendedName>
</protein>
<name>A0A2T4YVU2_9SPHN</name>
<keyword evidence="2" id="KW-0812">Transmembrane</keyword>
<evidence type="ECO:0000256" key="2">
    <source>
        <dbReference type="SAM" id="Phobius"/>
    </source>
</evidence>
<dbReference type="GO" id="GO:0090313">
    <property type="term" value="P:regulation of protein targeting to membrane"/>
    <property type="evidence" value="ECO:0007669"/>
    <property type="project" value="TreeGrafter"/>
</dbReference>
<evidence type="ECO:0000313" key="4">
    <source>
        <dbReference type="EMBL" id="PTM47935.1"/>
    </source>
</evidence>
<dbReference type="PANTHER" id="PTHR30441:SF4">
    <property type="entry name" value="PROTEIN ASMA"/>
    <property type="match status" value="1"/>
</dbReference>
<sequence>MRGFFAKRWVRIAGIVVAGVVVLGLIGLAAFPWGSLKGVIQRQLTARFGRPVTIGGIERVDTFGFSPTIRITDVRIPQAEWAGTGDFVRLREAEATFSGLALLKGAFGPRDVKARGLQLVLVRDRNGRTNWERPGKPKGGGSSTDLDGLTISDSVIAYRDDKQDRFVTARFASDPVHGIRAAGNGTIRGAAVRIAVAGPSVERFQGKPWPFTASIDGDALSITAKGRMDHPLDTDAMELDVTARATDLKLIDAVIEAGLFRTQPVSFSAHVRHDQPKWTVTQLKGVVGRSDFTGHVSVDKQDGRSKVDGAIVSRQFDFGDLASDEGKAKGAALERAIGPRLVPNTRIDIGKIDTTDARMAFRIKRIVSAKGASPILSARGVLAIDHQLLTLSDLDARLPHGRVEGKLTVDQRGDRKVPMVDINLRLRGSSVQDLAGGGGEFSGNVSARARLRGPGTTIRAAVGNANGTIGFVARDGQLPQGIAAALGFDAARALLAKDGERAGLRCVVLKLDVTRGHGRIDPMIVDTTASLLRGQGSVVFPGETLNIRLTGTPKQHALLRVPGSAYMTGTIERPAVTIPPEVKSVGNIFKAIGRAITGKQGPTARDADCSGLAARVLR</sequence>
<keyword evidence="2" id="KW-1133">Transmembrane helix</keyword>
<proteinExistence type="predicted"/>